<keyword evidence="3" id="KW-0677">Repeat</keyword>
<dbReference type="SUPFAM" id="SSF52058">
    <property type="entry name" value="L domain-like"/>
    <property type="match status" value="1"/>
</dbReference>
<feature type="compositionally biased region" description="Basic and acidic residues" evidence="4">
    <location>
        <begin position="319"/>
        <end position="330"/>
    </location>
</feature>
<feature type="region of interest" description="Disordered" evidence="4">
    <location>
        <begin position="319"/>
        <end position="358"/>
    </location>
</feature>
<keyword evidence="6" id="KW-1185">Reference proteome</keyword>
<evidence type="ECO:0000313" key="5">
    <source>
        <dbReference type="EMBL" id="KAF9483876.1"/>
    </source>
</evidence>
<dbReference type="OrthoDB" id="1394818at2759"/>
<evidence type="ECO:0000256" key="3">
    <source>
        <dbReference type="ARBA" id="ARBA00022737"/>
    </source>
</evidence>
<feature type="region of interest" description="Disordered" evidence="4">
    <location>
        <begin position="209"/>
        <end position="307"/>
    </location>
</feature>
<feature type="compositionally biased region" description="Low complexity" evidence="4">
    <location>
        <begin position="899"/>
        <end position="908"/>
    </location>
</feature>
<dbReference type="Proteomes" id="UP000807469">
    <property type="component" value="Unassembled WGS sequence"/>
</dbReference>
<evidence type="ECO:0000256" key="4">
    <source>
        <dbReference type="SAM" id="MobiDB-lite"/>
    </source>
</evidence>
<feature type="compositionally biased region" description="Acidic residues" evidence="4">
    <location>
        <begin position="214"/>
        <end position="227"/>
    </location>
</feature>
<dbReference type="InterPro" id="IPR003591">
    <property type="entry name" value="Leu-rich_rpt_typical-subtyp"/>
</dbReference>
<dbReference type="PANTHER" id="PTHR24366">
    <property type="entry name" value="IG(IMMUNOGLOBULIN) AND LRR(LEUCINE RICH REPEAT) DOMAINS"/>
    <property type="match status" value="1"/>
</dbReference>
<evidence type="ECO:0000256" key="2">
    <source>
        <dbReference type="ARBA" id="ARBA00022729"/>
    </source>
</evidence>
<dbReference type="InterPro" id="IPR001611">
    <property type="entry name" value="Leu-rich_rpt"/>
</dbReference>
<dbReference type="EMBL" id="MU155149">
    <property type="protein sequence ID" value="KAF9483876.1"/>
    <property type="molecule type" value="Genomic_DNA"/>
</dbReference>
<evidence type="ECO:0000256" key="1">
    <source>
        <dbReference type="ARBA" id="ARBA00022614"/>
    </source>
</evidence>
<organism evidence="5 6">
    <name type="scientific">Pholiota conissans</name>
    <dbReference type="NCBI Taxonomy" id="109636"/>
    <lineage>
        <taxon>Eukaryota</taxon>
        <taxon>Fungi</taxon>
        <taxon>Dikarya</taxon>
        <taxon>Basidiomycota</taxon>
        <taxon>Agaricomycotina</taxon>
        <taxon>Agaricomycetes</taxon>
        <taxon>Agaricomycetidae</taxon>
        <taxon>Agaricales</taxon>
        <taxon>Agaricineae</taxon>
        <taxon>Strophariaceae</taxon>
        <taxon>Pholiota</taxon>
    </lineage>
</organism>
<dbReference type="Gene3D" id="3.80.10.10">
    <property type="entry name" value="Ribonuclease Inhibitor"/>
    <property type="match status" value="1"/>
</dbReference>
<feature type="region of interest" description="Disordered" evidence="4">
    <location>
        <begin position="899"/>
        <end position="944"/>
    </location>
</feature>
<comment type="caution">
    <text evidence="5">The sequence shown here is derived from an EMBL/GenBank/DDBJ whole genome shotgun (WGS) entry which is preliminary data.</text>
</comment>
<keyword evidence="1" id="KW-0433">Leucine-rich repeat</keyword>
<proteinExistence type="predicted"/>
<evidence type="ECO:0008006" key="7">
    <source>
        <dbReference type="Google" id="ProtNLM"/>
    </source>
</evidence>
<protein>
    <recommendedName>
        <fullName evidence="7">Leucine-rich repeat-containing protein</fullName>
    </recommendedName>
</protein>
<evidence type="ECO:0000313" key="6">
    <source>
        <dbReference type="Proteomes" id="UP000807469"/>
    </source>
</evidence>
<name>A0A9P6CXA7_9AGAR</name>
<reference evidence="5" key="1">
    <citation type="submission" date="2020-11" db="EMBL/GenBank/DDBJ databases">
        <authorList>
            <consortium name="DOE Joint Genome Institute"/>
            <person name="Ahrendt S."/>
            <person name="Riley R."/>
            <person name="Andreopoulos W."/>
            <person name="Labutti K."/>
            <person name="Pangilinan J."/>
            <person name="Ruiz-Duenas F.J."/>
            <person name="Barrasa J.M."/>
            <person name="Sanchez-Garcia M."/>
            <person name="Camarero S."/>
            <person name="Miyauchi S."/>
            <person name="Serrano A."/>
            <person name="Linde D."/>
            <person name="Babiker R."/>
            <person name="Drula E."/>
            <person name="Ayuso-Fernandez I."/>
            <person name="Pacheco R."/>
            <person name="Padilla G."/>
            <person name="Ferreira P."/>
            <person name="Barriuso J."/>
            <person name="Kellner H."/>
            <person name="Castanera R."/>
            <person name="Alfaro M."/>
            <person name="Ramirez L."/>
            <person name="Pisabarro A.G."/>
            <person name="Kuo A."/>
            <person name="Tritt A."/>
            <person name="Lipzen A."/>
            <person name="He G."/>
            <person name="Yan M."/>
            <person name="Ng V."/>
            <person name="Cullen D."/>
            <person name="Martin F."/>
            <person name="Rosso M.-N."/>
            <person name="Henrissat B."/>
            <person name="Hibbett D."/>
            <person name="Martinez A.T."/>
            <person name="Grigoriev I.V."/>
        </authorList>
    </citation>
    <scope>NUCLEOTIDE SEQUENCE</scope>
    <source>
        <strain evidence="5">CIRM-BRFM 674</strain>
    </source>
</reference>
<dbReference type="InterPro" id="IPR019487">
    <property type="entry name" value="RAM_signalling_pathway_SOG2"/>
</dbReference>
<dbReference type="AlphaFoldDB" id="A0A9P6CXA7"/>
<dbReference type="Pfam" id="PF10428">
    <property type="entry name" value="SOG2"/>
    <property type="match status" value="1"/>
</dbReference>
<feature type="compositionally biased region" description="Polar residues" evidence="4">
    <location>
        <begin position="285"/>
        <end position="307"/>
    </location>
</feature>
<sequence>MSTQDNDERGISPFLKALSLDQIVDAVNRSPDNGVTLFLSKLGISDIGPYEAEELAYAGQHGFQEGSRVERLTLGNNRLSTLPLEFELFTRLRYINLKHNLLSIFPEVLTSLPCLDILDVSHNKIRRLPLQPGNLSRLRVFCLSRNKVTRLPTYISQFRQLDVLQIDRNPIEWPPRSAMESFGDLQDIQKGKEWIVNLQTWLEADGAKDKEYDDSGYSEQPEWEPEGSYDTWPFPVRQGTFDAGPTPHARSFSLDSVSSVPDSPLCDQEQTRRGEVGPLAVPDSTYDQTGQQAFQSPKLSASSSGDTFYMSSPTLSKSAYKDAAETEPMHLRTTSHASSLREAQVTTVPPKKSLPDLRSASKDFEKMIPPLPESYSALIPDEPSILPPTSLQQNFESLYTSQSEQSRISDGRSHSFVAAERSSYFQRSSSMPLNNSLPRPLAYLIETARSILFSLGALHQTLDRCVNHGTFDRSSLKFKKVLDPANVTMLHLIRSLDRFDDVSQQSLPSPAICRGLVECCRDTITAFRKSLGLLISQSKLEPTSDARFSRWLVLELYGILGEISLAWQTMSSELESLKPFLSGSSFSQFSSFAVNGAQRSQPHDLQPAVRLRSADGNGTAAKVGKARRHAGSFSSKDVEIGKELPSYDIIPTTAGGLATHTHIPTLRTPKRQITVPLLSNPSSNGSYFTSISSSSFPPDGYDHMRQHSHGSFHDSPSLISPITPVESPSSTRTHISRDVLQVMQTAVQVAPMVWDQIERALSDVSLGDPDIRDNLDNARAATRKLARDIANVSDEDLESDGKLLRENAYGFVKIVVQLSNILKTHSNPRSVTAALRSNMVKLANSTQEFASLLQFPSISYTPRSSSPASSTKYATYSLTSFPFEDNLLSSSLSRATSAQSSSNTTKAAIPSSYDFQPTLPLSIKGPNRRIRPTREPSIDDTEQS</sequence>
<keyword evidence="2" id="KW-0732">Signal</keyword>
<dbReference type="InterPro" id="IPR032675">
    <property type="entry name" value="LRR_dom_sf"/>
</dbReference>
<feature type="compositionally biased region" description="Low complexity" evidence="4">
    <location>
        <begin position="253"/>
        <end position="265"/>
    </location>
</feature>
<dbReference type="PANTHER" id="PTHR24366:SF161">
    <property type="entry name" value="TIR DOMAIN-CONTAINING PROTEIN"/>
    <property type="match status" value="1"/>
</dbReference>
<accession>A0A9P6CXA7</accession>
<gene>
    <name evidence="5" type="ORF">BDN70DRAFT_245050</name>
</gene>
<dbReference type="SMART" id="SM00369">
    <property type="entry name" value="LRR_TYP"/>
    <property type="match status" value="4"/>
</dbReference>
<dbReference type="Pfam" id="PF13855">
    <property type="entry name" value="LRR_8"/>
    <property type="match status" value="1"/>
</dbReference>